<dbReference type="GO" id="GO:0046872">
    <property type="term" value="F:metal ion binding"/>
    <property type="evidence" value="ECO:0007669"/>
    <property type="project" value="UniProtKB-KW"/>
</dbReference>
<evidence type="ECO:0000313" key="5">
    <source>
        <dbReference type="Proteomes" id="UP001595921"/>
    </source>
</evidence>
<keyword evidence="1" id="KW-0479">Metal-binding</keyword>
<dbReference type="EMBL" id="JBHSDS010000008">
    <property type="protein sequence ID" value="MFC4359405.1"/>
    <property type="molecule type" value="Genomic_DNA"/>
</dbReference>
<dbReference type="PROSITE" id="PS51819">
    <property type="entry name" value="VOC"/>
    <property type="match status" value="1"/>
</dbReference>
<dbReference type="RefSeq" id="WP_267622680.1">
    <property type="nucleotide sequence ID" value="NZ_JAODIW010000006.1"/>
</dbReference>
<feature type="region of interest" description="Disordered" evidence="2">
    <location>
        <begin position="1"/>
        <end position="23"/>
    </location>
</feature>
<evidence type="ECO:0000256" key="1">
    <source>
        <dbReference type="ARBA" id="ARBA00022723"/>
    </source>
</evidence>
<comment type="caution">
    <text evidence="4">The sequence shown here is derived from an EMBL/GenBank/DDBJ whole genome shotgun (WGS) entry which is preliminary data.</text>
</comment>
<dbReference type="PANTHER" id="PTHR21366">
    <property type="entry name" value="GLYOXALASE FAMILY PROTEIN"/>
    <property type="match status" value="1"/>
</dbReference>
<dbReference type="InterPro" id="IPR004360">
    <property type="entry name" value="Glyas_Fos-R_dOase_dom"/>
</dbReference>
<dbReference type="PROSITE" id="PS00934">
    <property type="entry name" value="GLYOXALASE_I_1"/>
    <property type="match status" value="1"/>
</dbReference>
<dbReference type="InterPro" id="IPR050383">
    <property type="entry name" value="GlyoxalaseI/FosfomycinResist"/>
</dbReference>
<name>A0ABD5PEV1_9EURY</name>
<proteinExistence type="predicted"/>
<dbReference type="Gene3D" id="3.10.180.10">
    <property type="entry name" value="2,3-Dihydroxybiphenyl 1,2-Dioxygenase, domain 1"/>
    <property type="match status" value="1"/>
</dbReference>
<evidence type="ECO:0000313" key="4">
    <source>
        <dbReference type="EMBL" id="MFC4359405.1"/>
    </source>
</evidence>
<dbReference type="InterPro" id="IPR029068">
    <property type="entry name" value="Glyas_Bleomycin-R_OHBP_Dase"/>
</dbReference>
<dbReference type="Proteomes" id="UP001595921">
    <property type="component" value="Unassembled WGS sequence"/>
</dbReference>
<evidence type="ECO:0000259" key="3">
    <source>
        <dbReference type="PROSITE" id="PS51819"/>
    </source>
</evidence>
<dbReference type="InterPro" id="IPR018146">
    <property type="entry name" value="Glyoxalase_1_CS"/>
</dbReference>
<dbReference type="AlphaFoldDB" id="A0ABD5PEV1"/>
<gene>
    <name evidence="4" type="ORF">ACFO0N_15795</name>
</gene>
<dbReference type="SUPFAM" id="SSF54593">
    <property type="entry name" value="Glyoxalase/Bleomycin resistance protein/Dihydroxybiphenyl dioxygenase"/>
    <property type="match status" value="1"/>
</dbReference>
<reference evidence="4 5" key="1">
    <citation type="journal article" date="2019" name="Int. J. Syst. Evol. Microbiol.">
        <title>The Global Catalogue of Microorganisms (GCM) 10K type strain sequencing project: providing services to taxonomists for standard genome sequencing and annotation.</title>
        <authorList>
            <consortium name="The Broad Institute Genomics Platform"/>
            <consortium name="The Broad Institute Genome Sequencing Center for Infectious Disease"/>
            <person name="Wu L."/>
            <person name="Ma J."/>
        </authorList>
    </citation>
    <scope>NUCLEOTIDE SEQUENCE [LARGE SCALE GENOMIC DNA]</scope>
    <source>
        <strain evidence="4 5">CGMCC 1.12553</strain>
    </source>
</reference>
<dbReference type="InterPro" id="IPR037523">
    <property type="entry name" value="VOC_core"/>
</dbReference>
<dbReference type="Pfam" id="PF00903">
    <property type="entry name" value="Glyoxalase"/>
    <property type="match status" value="1"/>
</dbReference>
<dbReference type="PANTHER" id="PTHR21366:SF14">
    <property type="entry name" value="GLYOXALASE DOMAIN-CONTAINING PROTEIN 5"/>
    <property type="match status" value="1"/>
</dbReference>
<protein>
    <submittedName>
        <fullName evidence="4">VOC family protein</fullName>
    </submittedName>
</protein>
<evidence type="ECO:0000256" key="2">
    <source>
        <dbReference type="SAM" id="MobiDB-lite"/>
    </source>
</evidence>
<feature type="domain" description="VOC" evidence="3">
    <location>
        <begin position="31"/>
        <end position="158"/>
    </location>
</feature>
<organism evidence="4 5">
    <name type="scientific">Halobium salinum</name>
    <dbReference type="NCBI Taxonomy" id="1364940"/>
    <lineage>
        <taxon>Archaea</taxon>
        <taxon>Methanobacteriati</taxon>
        <taxon>Methanobacteriota</taxon>
        <taxon>Stenosarchaea group</taxon>
        <taxon>Halobacteria</taxon>
        <taxon>Halobacteriales</taxon>
        <taxon>Haloferacaceae</taxon>
        <taxon>Halobium</taxon>
    </lineage>
</organism>
<keyword evidence="5" id="KW-1185">Reference proteome</keyword>
<accession>A0ABD5PEV1</accession>
<sequence length="158" mass="17454">MAEDADEFDGASAGDGETGDGSDGLDLDVVDLDHVALRVSDLDRALSFYRDLLGLPVRDRERYEAGEVPYVAVVAGGRHLHLVPTDEPFDVDGEHVCLLLRGSAVDTEDEVRALLDDLRERGVEVEDGEPYKRYGAYGRAWAAYVRDPDGRRVELKLH</sequence>